<dbReference type="InterPro" id="IPR011635">
    <property type="entry name" value="CARDB"/>
</dbReference>
<evidence type="ECO:0000259" key="2">
    <source>
        <dbReference type="Pfam" id="PF07705"/>
    </source>
</evidence>
<evidence type="ECO:0000313" key="4">
    <source>
        <dbReference type="Proteomes" id="UP000178042"/>
    </source>
</evidence>
<keyword evidence="1" id="KW-0472">Membrane</keyword>
<dbReference type="Gene3D" id="2.60.40.10">
    <property type="entry name" value="Immunoglobulins"/>
    <property type="match status" value="1"/>
</dbReference>
<evidence type="ECO:0000256" key="1">
    <source>
        <dbReference type="SAM" id="Phobius"/>
    </source>
</evidence>
<keyword evidence="1" id="KW-1133">Transmembrane helix</keyword>
<accession>A0A1F6DCF5</accession>
<dbReference type="AlphaFoldDB" id="A0A1F6DCF5"/>
<feature type="domain" description="CARDB" evidence="2">
    <location>
        <begin position="225"/>
        <end position="319"/>
    </location>
</feature>
<reference evidence="3 4" key="1">
    <citation type="journal article" date="2016" name="Nat. Commun.">
        <title>Thousands of microbial genomes shed light on interconnected biogeochemical processes in an aquifer system.</title>
        <authorList>
            <person name="Anantharaman K."/>
            <person name="Brown C.T."/>
            <person name="Hug L.A."/>
            <person name="Sharon I."/>
            <person name="Castelle C.J."/>
            <person name="Probst A.J."/>
            <person name="Thomas B.C."/>
            <person name="Singh A."/>
            <person name="Wilkins M.J."/>
            <person name="Karaoz U."/>
            <person name="Brodie E.L."/>
            <person name="Williams K.H."/>
            <person name="Hubbard S.S."/>
            <person name="Banfield J.F."/>
        </authorList>
    </citation>
    <scope>NUCLEOTIDE SEQUENCE [LARGE SCALE GENOMIC DNA]</scope>
</reference>
<dbReference type="Proteomes" id="UP000178042">
    <property type="component" value="Unassembled WGS sequence"/>
</dbReference>
<organism evidence="3 4">
    <name type="scientific">Candidatus Kaiserbacteria bacterium RIFCSPHIGHO2_02_FULL_49_16</name>
    <dbReference type="NCBI Taxonomy" id="1798490"/>
    <lineage>
        <taxon>Bacteria</taxon>
        <taxon>Candidatus Kaiseribacteriota</taxon>
    </lineage>
</organism>
<evidence type="ECO:0000313" key="3">
    <source>
        <dbReference type="EMBL" id="OGG58997.1"/>
    </source>
</evidence>
<gene>
    <name evidence="3" type="ORF">A3C86_01270</name>
</gene>
<dbReference type="Pfam" id="PF07705">
    <property type="entry name" value="CARDB"/>
    <property type="match status" value="1"/>
</dbReference>
<sequence length="322" mass="33886">MAPMAETPAKEQSGLLSNILAVAGLVILLGILIWGTTHLAALSGSWFSSFSFSSPSSSKTIKVTVPTKKISSGEQFSVSWKYNPRNVGTYALLYQCKEGFQFKATVAGNTPVAIPCGIGYTMLAENNKFDVIPLLSGTSSVDVQLSIIFMSSAATATGTPSQVRGNAKVTIIHSTSTLPQAAENTPVEKTSMLQTVETPSTNATDSPNLSVRILSKGVIDPIGGNIISREPTSPNDLVSVRFLISNDGGTSTGPWYFTAKLPTSPNYPYTSPAQAPLKAGGKIENMLRFKNAIPGGVFSVTVDPVNEVKESDEGNNSASTSI</sequence>
<name>A0A1F6DCF5_9BACT</name>
<comment type="caution">
    <text evidence="3">The sequence shown here is derived from an EMBL/GenBank/DDBJ whole genome shotgun (WGS) entry which is preliminary data.</text>
</comment>
<dbReference type="EMBL" id="MFLD01000031">
    <property type="protein sequence ID" value="OGG58997.1"/>
    <property type="molecule type" value="Genomic_DNA"/>
</dbReference>
<protein>
    <recommendedName>
        <fullName evidence="2">CARDB domain-containing protein</fullName>
    </recommendedName>
</protein>
<dbReference type="InterPro" id="IPR013783">
    <property type="entry name" value="Ig-like_fold"/>
</dbReference>
<feature type="transmembrane region" description="Helical" evidence="1">
    <location>
        <begin position="20"/>
        <end position="42"/>
    </location>
</feature>
<keyword evidence="1" id="KW-0812">Transmembrane</keyword>
<proteinExistence type="predicted"/>